<dbReference type="EMBL" id="ASHX02000001">
    <property type="protein sequence ID" value="OEJ93757.1"/>
    <property type="molecule type" value="Genomic_DNA"/>
</dbReference>
<feature type="region of interest" description="Disordered" evidence="1">
    <location>
        <begin position="61"/>
        <end position="118"/>
    </location>
</feature>
<protein>
    <submittedName>
        <fullName evidence="2">Uncharacterized protein</fullName>
    </submittedName>
</protein>
<reference evidence="2 3" key="1">
    <citation type="journal article" date="2013" name="Genome Announc.">
        <title>Genome Sequence of Streptomyces violaceusniger Strain SPC6, a Halotolerant Streptomycete That Exhibits Rapid Growth and Development.</title>
        <authorList>
            <person name="Chen X."/>
            <person name="Zhang B."/>
            <person name="Zhang W."/>
            <person name="Wu X."/>
            <person name="Zhang M."/>
            <person name="Chen T."/>
            <person name="Liu G."/>
            <person name="Dyson P."/>
        </authorList>
    </citation>
    <scope>NUCLEOTIDE SEQUENCE [LARGE SCALE GENOMIC DNA]</scope>
    <source>
        <strain evidence="2 3">SPC6</strain>
    </source>
</reference>
<comment type="caution">
    <text evidence="2">The sequence shown here is derived from an EMBL/GenBank/DDBJ whole genome shotgun (WGS) entry which is preliminary data.</text>
</comment>
<dbReference type="STRING" id="1306406.J116_004025"/>
<proteinExistence type="predicted"/>
<dbReference type="AlphaFoldDB" id="A0A1D3DN48"/>
<accession>A0A1D3DN48</accession>
<name>A0A1D3DN48_9ACTN</name>
<evidence type="ECO:0000313" key="3">
    <source>
        <dbReference type="Proteomes" id="UP000095329"/>
    </source>
</evidence>
<evidence type="ECO:0000256" key="1">
    <source>
        <dbReference type="SAM" id="MobiDB-lite"/>
    </source>
</evidence>
<feature type="compositionally biased region" description="Low complexity" evidence="1">
    <location>
        <begin position="78"/>
        <end position="96"/>
    </location>
</feature>
<dbReference type="eggNOG" id="ENOG5032X2W">
    <property type="taxonomic scope" value="Bacteria"/>
</dbReference>
<gene>
    <name evidence="2" type="ORF">J116_004025</name>
</gene>
<sequence length="298" mass="31893">MPGMVTADDIARQVGAALLEEYRERLRGALLGQPKEWLADELMARLAGTHDSRPAALAALVDGAPPRPTPRHAQPVRGGAPTPGTAPDGHTTGPAGQPSPGPAGEPGPLAESDEDRARRRERLRACPLDDDALAERVARLRSWTRERLEAEGLLIDPPAMGGPLIGPDHRSPAGEALLLEAKDLLYALPFGDTDDGVRLDRVERELLTLTLPRAKAHSLTFLLRAATEIGAVGTWRDPSGGAHDERAPNLLLQVEYGEVADELVGNGLAAALRLINHLEVNEQVLYGRMENVEESTLG</sequence>
<evidence type="ECO:0000313" key="2">
    <source>
        <dbReference type="EMBL" id="OEJ93757.1"/>
    </source>
</evidence>
<dbReference type="Proteomes" id="UP000095329">
    <property type="component" value="Unassembled WGS sequence"/>
</dbReference>
<organism evidence="2 3">
    <name type="scientific">Streptomyces thermolilacinus SPC6</name>
    <dbReference type="NCBI Taxonomy" id="1306406"/>
    <lineage>
        <taxon>Bacteria</taxon>
        <taxon>Bacillati</taxon>
        <taxon>Actinomycetota</taxon>
        <taxon>Actinomycetes</taxon>
        <taxon>Kitasatosporales</taxon>
        <taxon>Streptomycetaceae</taxon>
        <taxon>Streptomyces</taxon>
    </lineage>
</organism>
<keyword evidence="3" id="KW-1185">Reference proteome</keyword>